<dbReference type="RefSeq" id="XP_024549113.1">
    <property type="nucleotide sequence ID" value="XM_024693327.1"/>
</dbReference>
<proteinExistence type="predicted"/>
<name>A0A384JJU8_BOTFB</name>
<reference evidence="2 3" key="1">
    <citation type="journal article" date="2011" name="PLoS Genet.">
        <title>Genomic analysis of the necrotrophic fungal pathogens Sclerotinia sclerotiorum and Botrytis cinerea.</title>
        <authorList>
            <person name="Amselem J."/>
            <person name="Cuomo C.A."/>
            <person name="van Kan J.A."/>
            <person name="Viaud M."/>
            <person name="Benito E.P."/>
            <person name="Couloux A."/>
            <person name="Coutinho P.M."/>
            <person name="de Vries R.P."/>
            <person name="Dyer P.S."/>
            <person name="Fillinger S."/>
            <person name="Fournier E."/>
            <person name="Gout L."/>
            <person name="Hahn M."/>
            <person name="Kohn L."/>
            <person name="Lapalu N."/>
            <person name="Plummer K.M."/>
            <person name="Pradier J.M."/>
            <person name="Quevillon E."/>
            <person name="Sharon A."/>
            <person name="Simon A."/>
            <person name="ten Have A."/>
            <person name="Tudzynski B."/>
            <person name="Tudzynski P."/>
            <person name="Wincker P."/>
            <person name="Andrew M."/>
            <person name="Anthouard V."/>
            <person name="Beever R.E."/>
            <person name="Beffa R."/>
            <person name="Benoit I."/>
            <person name="Bouzid O."/>
            <person name="Brault B."/>
            <person name="Chen Z."/>
            <person name="Choquer M."/>
            <person name="Collemare J."/>
            <person name="Cotton P."/>
            <person name="Danchin E.G."/>
            <person name="Da Silva C."/>
            <person name="Gautier A."/>
            <person name="Giraud C."/>
            <person name="Giraud T."/>
            <person name="Gonzalez C."/>
            <person name="Grossetete S."/>
            <person name="Guldener U."/>
            <person name="Henrissat B."/>
            <person name="Howlett B.J."/>
            <person name="Kodira C."/>
            <person name="Kretschmer M."/>
            <person name="Lappartient A."/>
            <person name="Leroch M."/>
            <person name="Levis C."/>
            <person name="Mauceli E."/>
            <person name="Neuveglise C."/>
            <person name="Oeser B."/>
            <person name="Pearson M."/>
            <person name="Poulain J."/>
            <person name="Poussereau N."/>
            <person name="Quesneville H."/>
            <person name="Rascle C."/>
            <person name="Schumacher J."/>
            <person name="Segurens B."/>
            <person name="Sexton A."/>
            <person name="Silva E."/>
            <person name="Sirven C."/>
            <person name="Soanes D.M."/>
            <person name="Talbot N.J."/>
            <person name="Templeton M."/>
            <person name="Yandava C."/>
            <person name="Yarden O."/>
            <person name="Zeng Q."/>
            <person name="Rollins J.A."/>
            <person name="Lebrun M.H."/>
            <person name="Dickman M."/>
        </authorList>
    </citation>
    <scope>NUCLEOTIDE SEQUENCE [LARGE SCALE GENOMIC DNA]</scope>
    <source>
        <strain evidence="2 3">B05.10</strain>
    </source>
</reference>
<dbReference type="VEuPathDB" id="FungiDB:Bcin06g01200"/>
<reference evidence="2 3" key="2">
    <citation type="journal article" date="2012" name="Eukaryot. Cell">
        <title>Genome update of Botrytis cinerea strains B05.10 and T4.</title>
        <authorList>
            <person name="Staats M."/>
            <person name="van Kan J.A."/>
        </authorList>
    </citation>
    <scope>NUCLEOTIDE SEQUENCE [LARGE SCALE GENOMIC DNA]</scope>
    <source>
        <strain evidence="2 3">B05.10</strain>
    </source>
</reference>
<reference evidence="2 3" key="3">
    <citation type="journal article" date="2017" name="Mol. Plant Pathol.">
        <title>A gapless genome sequence of the fungus Botrytis cinerea.</title>
        <authorList>
            <person name="Van Kan J.A."/>
            <person name="Stassen J.H."/>
            <person name="Mosbach A."/>
            <person name="Van Der Lee T.A."/>
            <person name="Faino L."/>
            <person name="Farmer A.D."/>
            <person name="Papasotiriou D.G."/>
            <person name="Zhou S."/>
            <person name="Seidl M.F."/>
            <person name="Cottam E."/>
            <person name="Edel D."/>
            <person name="Hahn M."/>
            <person name="Schwartz D.C."/>
            <person name="Dietrich R.A."/>
            <person name="Widdison S."/>
            <person name="Scalliet G."/>
        </authorList>
    </citation>
    <scope>NUCLEOTIDE SEQUENCE [LARGE SCALE GENOMIC DNA]</scope>
    <source>
        <strain evidence="2 3">B05.10</strain>
    </source>
</reference>
<dbReference type="Proteomes" id="UP000001798">
    <property type="component" value="Chromosome 6"/>
</dbReference>
<dbReference type="GeneID" id="5440902"/>
<sequence>MSAPPAKFDAEKADNFEDVSCPPLLRNNLQSKLFNICPHTGQSLKKSADPLSDSQKSTTRSMNI</sequence>
<feature type="region of interest" description="Disordered" evidence="1">
    <location>
        <begin position="41"/>
        <end position="64"/>
    </location>
</feature>
<feature type="compositionally biased region" description="Polar residues" evidence="1">
    <location>
        <begin position="52"/>
        <end position="64"/>
    </location>
</feature>
<dbReference type="AlphaFoldDB" id="A0A384JJU8"/>
<keyword evidence="3" id="KW-1185">Reference proteome</keyword>
<evidence type="ECO:0000256" key="1">
    <source>
        <dbReference type="SAM" id="MobiDB-lite"/>
    </source>
</evidence>
<evidence type="ECO:0000313" key="3">
    <source>
        <dbReference type="Proteomes" id="UP000001798"/>
    </source>
</evidence>
<dbReference type="EMBL" id="CP009810">
    <property type="protein sequence ID" value="ATZ50624.1"/>
    <property type="molecule type" value="Genomic_DNA"/>
</dbReference>
<organism evidence="2 3">
    <name type="scientific">Botryotinia fuckeliana (strain B05.10)</name>
    <name type="common">Noble rot fungus</name>
    <name type="synonym">Botrytis cinerea</name>
    <dbReference type="NCBI Taxonomy" id="332648"/>
    <lineage>
        <taxon>Eukaryota</taxon>
        <taxon>Fungi</taxon>
        <taxon>Dikarya</taxon>
        <taxon>Ascomycota</taxon>
        <taxon>Pezizomycotina</taxon>
        <taxon>Leotiomycetes</taxon>
        <taxon>Helotiales</taxon>
        <taxon>Sclerotiniaceae</taxon>
        <taxon>Botrytis</taxon>
    </lineage>
</organism>
<accession>A0A384JJU8</accession>
<dbReference type="OrthoDB" id="10248897at2759"/>
<evidence type="ECO:0000313" key="2">
    <source>
        <dbReference type="EMBL" id="ATZ50624.1"/>
    </source>
</evidence>
<gene>
    <name evidence="2" type="ORF">BCIN_06g01200</name>
</gene>
<protein>
    <submittedName>
        <fullName evidence="2">Uncharacterized protein</fullName>
    </submittedName>
</protein>